<dbReference type="InterPro" id="IPR036390">
    <property type="entry name" value="WH_DNA-bd_sf"/>
</dbReference>
<dbReference type="RefSeq" id="WP_144348737.1">
    <property type="nucleotide sequence ID" value="NZ_CP036259.1"/>
</dbReference>
<dbReference type="SUPFAM" id="SSF46785">
    <property type="entry name" value="Winged helix' DNA-binding domain"/>
    <property type="match status" value="1"/>
</dbReference>
<dbReference type="PANTHER" id="PTHR30136:SF35">
    <property type="entry name" value="HTH-TYPE TRANSCRIPTIONAL REGULATOR RV1719"/>
    <property type="match status" value="1"/>
</dbReference>
<gene>
    <name evidence="8" type="primary">kdgR_1</name>
    <name evidence="8" type="ORF">SPTER_02980</name>
</gene>
<evidence type="ECO:0000256" key="1">
    <source>
        <dbReference type="ARBA" id="ARBA00023015"/>
    </source>
</evidence>
<dbReference type="SMART" id="SM00346">
    <property type="entry name" value="HTH_ICLR"/>
    <property type="match status" value="1"/>
</dbReference>
<dbReference type="GO" id="GO:0045892">
    <property type="term" value="P:negative regulation of DNA-templated transcription"/>
    <property type="evidence" value="ECO:0007669"/>
    <property type="project" value="TreeGrafter"/>
</dbReference>
<evidence type="ECO:0000256" key="4">
    <source>
        <dbReference type="ARBA" id="ARBA00058938"/>
    </source>
</evidence>
<dbReference type="InterPro" id="IPR036388">
    <property type="entry name" value="WH-like_DNA-bd_sf"/>
</dbReference>
<keyword evidence="1" id="KW-0805">Transcription regulation</keyword>
<dbReference type="PROSITE" id="PS51077">
    <property type="entry name" value="HTH_ICLR"/>
    <property type="match status" value="1"/>
</dbReference>
<protein>
    <recommendedName>
        <fullName evidence="5">Glycerol operon regulatory protein</fullName>
    </recommendedName>
</protein>
<dbReference type="Pfam" id="PF01614">
    <property type="entry name" value="IclR_C"/>
    <property type="match status" value="1"/>
</dbReference>
<evidence type="ECO:0000256" key="3">
    <source>
        <dbReference type="ARBA" id="ARBA00023163"/>
    </source>
</evidence>
<dbReference type="Gene3D" id="1.10.10.10">
    <property type="entry name" value="Winged helix-like DNA-binding domain superfamily/Winged helix DNA-binding domain"/>
    <property type="match status" value="1"/>
</dbReference>
<dbReference type="Gene3D" id="3.30.450.40">
    <property type="match status" value="1"/>
</dbReference>
<evidence type="ECO:0000259" key="6">
    <source>
        <dbReference type="PROSITE" id="PS51077"/>
    </source>
</evidence>
<evidence type="ECO:0000259" key="7">
    <source>
        <dbReference type="PROSITE" id="PS51078"/>
    </source>
</evidence>
<dbReference type="KEGG" id="sted:SPTER_02980"/>
<dbReference type="OrthoDB" id="9791752at2"/>
<evidence type="ECO:0000256" key="2">
    <source>
        <dbReference type="ARBA" id="ARBA00023125"/>
    </source>
</evidence>
<sequence length="261" mass="28353">MTGQAGGDSERMIQSVFRAVKILEYIALHRGIAGLTEISKGIGIHKSTAHGLIATLEKCGYLQQDPQTGKYALGIRVFEMGQAYIANLDLRETALAYLKELSLTYQETAHLAVLSAEEIVYIDKVDGSRSIGIRSQVGGRNPAYCTGVGKALLAGLDEQLIQKMYAGKTWRQYTRNTVADLAELLAQIRQVRGQGYALDLEEFELDLRCVAAPVKDSTGAIIAAISLSGPAHRLLDTDIPAIAANVMETARKISVRLGYKQ</sequence>
<evidence type="ECO:0000313" key="9">
    <source>
        <dbReference type="Proteomes" id="UP000320776"/>
    </source>
</evidence>
<dbReference type="EMBL" id="CP036259">
    <property type="protein sequence ID" value="QDR79039.1"/>
    <property type="molecule type" value="Genomic_DNA"/>
</dbReference>
<keyword evidence="9" id="KW-1185">Reference proteome</keyword>
<comment type="function">
    <text evidence="4">May be an activator protein for the gylABX operon.</text>
</comment>
<feature type="domain" description="IclR-ED" evidence="7">
    <location>
        <begin position="76"/>
        <end position="259"/>
    </location>
</feature>
<dbReference type="InterPro" id="IPR005471">
    <property type="entry name" value="Tscrpt_reg_IclR_N"/>
</dbReference>
<accession>A0A517DNU9</accession>
<dbReference type="Proteomes" id="UP000320776">
    <property type="component" value="Chromosome"/>
</dbReference>
<dbReference type="PANTHER" id="PTHR30136">
    <property type="entry name" value="HELIX-TURN-HELIX TRANSCRIPTIONAL REGULATOR, ICLR FAMILY"/>
    <property type="match status" value="1"/>
</dbReference>
<dbReference type="AlphaFoldDB" id="A0A517DNU9"/>
<dbReference type="InterPro" id="IPR014757">
    <property type="entry name" value="Tscrpt_reg_IclR_C"/>
</dbReference>
<dbReference type="FunFam" id="1.10.10.10:FF:000056">
    <property type="entry name" value="IclR family transcriptional regulator"/>
    <property type="match status" value="1"/>
</dbReference>
<proteinExistence type="predicted"/>
<feature type="domain" description="HTH iclR-type" evidence="6">
    <location>
        <begin position="13"/>
        <end position="75"/>
    </location>
</feature>
<dbReference type="Pfam" id="PF09339">
    <property type="entry name" value="HTH_IclR"/>
    <property type="match status" value="1"/>
</dbReference>
<name>A0A517DNU9_9FIRM</name>
<dbReference type="InterPro" id="IPR029016">
    <property type="entry name" value="GAF-like_dom_sf"/>
</dbReference>
<dbReference type="InterPro" id="IPR050707">
    <property type="entry name" value="HTH_MetabolicPath_Reg"/>
</dbReference>
<organism evidence="8 9">
    <name type="scientific">Sporomusa termitida</name>
    <dbReference type="NCBI Taxonomy" id="2377"/>
    <lineage>
        <taxon>Bacteria</taxon>
        <taxon>Bacillati</taxon>
        <taxon>Bacillota</taxon>
        <taxon>Negativicutes</taxon>
        <taxon>Selenomonadales</taxon>
        <taxon>Sporomusaceae</taxon>
        <taxon>Sporomusa</taxon>
    </lineage>
</organism>
<keyword evidence="3" id="KW-0804">Transcription</keyword>
<dbReference type="GO" id="GO:0003700">
    <property type="term" value="F:DNA-binding transcription factor activity"/>
    <property type="evidence" value="ECO:0007669"/>
    <property type="project" value="TreeGrafter"/>
</dbReference>
<evidence type="ECO:0000313" key="8">
    <source>
        <dbReference type="EMBL" id="QDR79039.1"/>
    </source>
</evidence>
<dbReference type="GO" id="GO:0003677">
    <property type="term" value="F:DNA binding"/>
    <property type="evidence" value="ECO:0007669"/>
    <property type="project" value="UniProtKB-KW"/>
</dbReference>
<reference evidence="8 9" key="1">
    <citation type="submission" date="2019-02" db="EMBL/GenBank/DDBJ databases">
        <title>Closed genome of Sporomusa termitida DSM 4440.</title>
        <authorList>
            <person name="Poehlein A."/>
            <person name="Daniel R."/>
        </authorList>
    </citation>
    <scope>NUCLEOTIDE SEQUENCE [LARGE SCALE GENOMIC DNA]</scope>
    <source>
        <strain evidence="8 9">DSM 4440</strain>
    </source>
</reference>
<evidence type="ECO:0000256" key="5">
    <source>
        <dbReference type="ARBA" id="ARBA00070406"/>
    </source>
</evidence>
<dbReference type="SUPFAM" id="SSF55781">
    <property type="entry name" value="GAF domain-like"/>
    <property type="match status" value="1"/>
</dbReference>
<keyword evidence="2" id="KW-0238">DNA-binding</keyword>
<dbReference type="PROSITE" id="PS51078">
    <property type="entry name" value="ICLR_ED"/>
    <property type="match status" value="1"/>
</dbReference>